<sequence length="132" mass="14379">MLRITLRDGEKAILNGAVISAVGRTQLRVENTVSILRGREVMRPEEATTPARQLYFSCMLAYIDPDGREKHQEATLVALRDLLNPGAPDAVKQACVRFANEIARGEFYRALAPARDLIALETPAGSSETAAA</sequence>
<evidence type="ECO:0000313" key="4">
    <source>
        <dbReference type="EMBL" id="MDX5985883.1"/>
    </source>
</evidence>
<keyword evidence="2" id="KW-1005">Bacterial flagellum biogenesis</keyword>
<protein>
    <submittedName>
        <fullName evidence="4">Flagellar biosynthesis repressor FlbT</fullName>
    </submittedName>
</protein>
<dbReference type="Proteomes" id="UP001279660">
    <property type="component" value="Unassembled WGS sequence"/>
</dbReference>
<evidence type="ECO:0000256" key="3">
    <source>
        <dbReference type="ARBA" id="ARBA00022884"/>
    </source>
</evidence>
<evidence type="ECO:0000256" key="2">
    <source>
        <dbReference type="ARBA" id="ARBA00022795"/>
    </source>
</evidence>
<dbReference type="EMBL" id="JAWXXV010000001">
    <property type="protein sequence ID" value="MDX5985883.1"/>
    <property type="molecule type" value="Genomic_DNA"/>
</dbReference>
<dbReference type="RefSeq" id="WP_010407200.1">
    <property type="nucleotide sequence ID" value="NZ_JAWXXV010000001.1"/>
</dbReference>
<keyword evidence="1" id="KW-0678">Repressor</keyword>
<keyword evidence="4" id="KW-0282">Flagellum</keyword>
<keyword evidence="4" id="KW-0969">Cilium</keyword>
<comment type="caution">
    <text evidence="4">The sequence shown here is derived from an EMBL/GenBank/DDBJ whole genome shotgun (WGS) entry which is preliminary data.</text>
</comment>
<gene>
    <name evidence="4" type="ORF">SIL82_16635</name>
</gene>
<keyword evidence="3" id="KW-0694">RNA-binding</keyword>
<reference evidence="4 5" key="1">
    <citation type="submission" date="2023-11" db="EMBL/GenBank/DDBJ databases">
        <title>MicrobeMod: A computational toolkit for identifying prokaryotic methylation and restriction-modification with nanopore sequencing.</title>
        <authorList>
            <person name="Crits-Christoph A."/>
            <person name="Kang S.C."/>
            <person name="Lee H."/>
            <person name="Ostrov N."/>
        </authorList>
    </citation>
    <scope>NUCLEOTIDE SEQUENCE [LARGE SCALE GENOMIC DNA]</scope>
    <source>
        <strain evidence="4 5">ATCC 14820</strain>
    </source>
</reference>
<evidence type="ECO:0000256" key="1">
    <source>
        <dbReference type="ARBA" id="ARBA00022491"/>
    </source>
</evidence>
<dbReference type="InterPro" id="IPR009967">
    <property type="entry name" value="Flagellum_FlbT"/>
</dbReference>
<keyword evidence="4" id="KW-0966">Cell projection</keyword>
<name>A0ABU4PRX4_9SPHN</name>
<evidence type="ECO:0000313" key="5">
    <source>
        <dbReference type="Proteomes" id="UP001279660"/>
    </source>
</evidence>
<proteinExistence type="predicted"/>
<keyword evidence="5" id="KW-1185">Reference proteome</keyword>
<accession>A0ABU4PRX4</accession>
<dbReference type="Pfam" id="PF07378">
    <property type="entry name" value="FlbT"/>
    <property type="match status" value="1"/>
</dbReference>
<organism evidence="4 5">
    <name type="scientific">Sphingomonas echinoides</name>
    <dbReference type="NCBI Taxonomy" id="59803"/>
    <lineage>
        <taxon>Bacteria</taxon>
        <taxon>Pseudomonadati</taxon>
        <taxon>Pseudomonadota</taxon>
        <taxon>Alphaproteobacteria</taxon>
        <taxon>Sphingomonadales</taxon>
        <taxon>Sphingomonadaceae</taxon>
        <taxon>Sphingomonas</taxon>
    </lineage>
</organism>